<dbReference type="OrthoDB" id="9808966at2"/>
<comment type="similarity">
    <text evidence="1 8 9">Belongs to the bacterial ribosomal protein bL20 family.</text>
</comment>
<evidence type="ECO:0000256" key="6">
    <source>
        <dbReference type="ARBA" id="ARBA00024775"/>
    </source>
</evidence>
<dbReference type="Pfam" id="PF00453">
    <property type="entry name" value="Ribosomal_L20"/>
    <property type="match status" value="1"/>
</dbReference>
<dbReference type="Gene3D" id="1.10.1900.20">
    <property type="entry name" value="Ribosomal protein L20"/>
    <property type="match status" value="1"/>
</dbReference>
<keyword evidence="2 8" id="KW-0699">rRNA-binding</keyword>
<keyword evidence="11" id="KW-1185">Reference proteome</keyword>
<keyword evidence="3 8" id="KW-0694">RNA-binding</keyword>
<accession>A0A151AX75</accession>
<dbReference type="RefSeq" id="WP_054937732.1">
    <property type="nucleotide sequence ID" value="NZ_LTBC01000004.1"/>
</dbReference>
<comment type="caution">
    <text evidence="10">The sequence shown here is derived from an EMBL/GenBank/DDBJ whole genome shotgun (WGS) entry which is preliminary data.</text>
</comment>
<dbReference type="GO" id="GO:1990904">
    <property type="term" value="C:ribonucleoprotein complex"/>
    <property type="evidence" value="ECO:0007669"/>
    <property type="project" value="UniProtKB-KW"/>
</dbReference>
<evidence type="ECO:0000256" key="2">
    <source>
        <dbReference type="ARBA" id="ARBA00022730"/>
    </source>
</evidence>
<evidence type="ECO:0000313" key="10">
    <source>
        <dbReference type="EMBL" id="KYH32269.1"/>
    </source>
</evidence>
<evidence type="ECO:0000313" key="11">
    <source>
        <dbReference type="Proteomes" id="UP000075670"/>
    </source>
</evidence>
<keyword evidence="4 8" id="KW-0689">Ribosomal protein</keyword>
<evidence type="ECO:0000256" key="4">
    <source>
        <dbReference type="ARBA" id="ARBA00022980"/>
    </source>
</evidence>
<reference evidence="10 11" key="1">
    <citation type="submission" date="2016-02" db="EMBL/GenBank/DDBJ databases">
        <title>Genome sequence of Moorella mulderi DSM 14980.</title>
        <authorList>
            <person name="Poehlein A."/>
            <person name="Daniel R."/>
        </authorList>
    </citation>
    <scope>NUCLEOTIDE SEQUENCE [LARGE SCALE GENOMIC DNA]</scope>
    <source>
        <strain evidence="10 11">DSM 14980</strain>
    </source>
</reference>
<dbReference type="EMBL" id="LTBC01000004">
    <property type="protein sequence ID" value="KYH32269.1"/>
    <property type="molecule type" value="Genomic_DNA"/>
</dbReference>
<evidence type="ECO:0000256" key="5">
    <source>
        <dbReference type="ARBA" id="ARBA00023274"/>
    </source>
</evidence>
<dbReference type="PATRIC" id="fig|1122241.3.peg.1570"/>
<dbReference type="PANTHER" id="PTHR10986">
    <property type="entry name" value="39S RIBOSOMAL PROTEIN L20"/>
    <property type="match status" value="1"/>
</dbReference>
<evidence type="ECO:0000256" key="8">
    <source>
        <dbReference type="HAMAP-Rule" id="MF_00382"/>
    </source>
</evidence>
<evidence type="ECO:0000256" key="9">
    <source>
        <dbReference type="RuleBase" id="RU000560"/>
    </source>
</evidence>
<comment type="function">
    <text evidence="6 8 9">Binds directly to 23S ribosomal RNA and is necessary for the in vitro assembly process of the 50S ribosomal subunit. It is not involved in the protein synthesizing functions of that subunit.</text>
</comment>
<dbReference type="SUPFAM" id="SSF74731">
    <property type="entry name" value="Ribosomal protein L20"/>
    <property type="match status" value="1"/>
</dbReference>
<dbReference type="GO" id="GO:0005840">
    <property type="term" value="C:ribosome"/>
    <property type="evidence" value="ECO:0007669"/>
    <property type="project" value="UniProtKB-KW"/>
</dbReference>
<dbReference type="HAMAP" id="MF_00382">
    <property type="entry name" value="Ribosomal_bL20"/>
    <property type="match status" value="1"/>
</dbReference>
<dbReference type="GO" id="GO:0000027">
    <property type="term" value="P:ribosomal large subunit assembly"/>
    <property type="evidence" value="ECO:0007669"/>
    <property type="project" value="UniProtKB-UniRule"/>
</dbReference>
<dbReference type="PRINTS" id="PR00062">
    <property type="entry name" value="RIBOSOMALL20"/>
</dbReference>
<dbReference type="InterPro" id="IPR035566">
    <property type="entry name" value="Ribosomal_protein_bL20_C"/>
</dbReference>
<dbReference type="Proteomes" id="UP000075670">
    <property type="component" value="Unassembled WGS sequence"/>
</dbReference>
<dbReference type="Gene3D" id="6.10.160.10">
    <property type="match status" value="1"/>
</dbReference>
<evidence type="ECO:0000256" key="1">
    <source>
        <dbReference type="ARBA" id="ARBA00007698"/>
    </source>
</evidence>
<evidence type="ECO:0000256" key="3">
    <source>
        <dbReference type="ARBA" id="ARBA00022884"/>
    </source>
</evidence>
<gene>
    <name evidence="8 10" type="primary">rplT</name>
    <name evidence="10" type="ORF">MOMUL_14900</name>
</gene>
<dbReference type="InterPro" id="IPR049946">
    <property type="entry name" value="RIBOSOMAL_L20_CS"/>
</dbReference>
<dbReference type="FunFam" id="1.10.1900.20:FF:000001">
    <property type="entry name" value="50S ribosomal protein L20"/>
    <property type="match status" value="1"/>
</dbReference>
<dbReference type="GO" id="GO:0006412">
    <property type="term" value="P:translation"/>
    <property type="evidence" value="ECO:0007669"/>
    <property type="project" value="InterPro"/>
</dbReference>
<dbReference type="GO" id="GO:0019843">
    <property type="term" value="F:rRNA binding"/>
    <property type="evidence" value="ECO:0007669"/>
    <property type="project" value="UniProtKB-UniRule"/>
</dbReference>
<proteinExistence type="inferred from homology"/>
<dbReference type="CDD" id="cd07026">
    <property type="entry name" value="Ribosomal_L20"/>
    <property type="match status" value="1"/>
</dbReference>
<organism evidence="10 11">
    <name type="scientific">Moorella mulderi DSM 14980</name>
    <dbReference type="NCBI Taxonomy" id="1122241"/>
    <lineage>
        <taxon>Bacteria</taxon>
        <taxon>Bacillati</taxon>
        <taxon>Bacillota</taxon>
        <taxon>Clostridia</taxon>
        <taxon>Neomoorellales</taxon>
        <taxon>Neomoorellaceae</taxon>
        <taxon>Neomoorella</taxon>
    </lineage>
</organism>
<dbReference type="PROSITE" id="PS00937">
    <property type="entry name" value="RIBOSOMAL_L20"/>
    <property type="match status" value="1"/>
</dbReference>
<protein>
    <recommendedName>
        <fullName evidence="7 8">Large ribosomal subunit protein bL20</fullName>
    </recommendedName>
</protein>
<keyword evidence="5 8" id="KW-0687">Ribonucleoprotein</keyword>
<evidence type="ECO:0000256" key="7">
    <source>
        <dbReference type="ARBA" id="ARBA00035172"/>
    </source>
</evidence>
<sequence>MARVKRGVTKHQRHKKILKLAKGYFGAKSKLFRPANEQVLKSLAYAYAHRRQRKGDFRKLWIARINAAARLQGLTYSRLINGLKKAGVEVNRKMLADMAVNDVAGFNRLVNMAKEKLGLGA</sequence>
<dbReference type="AlphaFoldDB" id="A0A151AX75"/>
<dbReference type="NCBIfam" id="TIGR01032">
    <property type="entry name" value="rplT_bact"/>
    <property type="match status" value="1"/>
</dbReference>
<name>A0A151AX75_9FIRM</name>
<dbReference type="GO" id="GO:0003735">
    <property type="term" value="F:structural constituent of ribosome"/>
    <property type="evidence" value="ECO:0007669"/>
    <property type="project" value="InterPro"/>
</dbReference>
<dbReference type="InterPro" id="IPR005813">
    <property type="entry name" value="Ribosomal_bL20"/>
</dbReference>